<proteinExistence type="predicted"/>
<keyword evidence="2" id="KW-1185">Reference proteome</keyword>
<sequence>MEAGLGGAVLWESLKDAYAGACVDWAAQGEPGPYGQIGRSQWSVGDGDDASARKAAGVGDPAWACGVDGLAWGGGQVDSSVAW</sequence>
<reference evidence="1 2" key="1">
    <citation type="journal article" date="2019" name="Int. J. Syst. Evol. Microbiol.">
        <title>The Global Catalogue of Microorganisms (GCM) 10K type strain sequencing project: providing services to taxonomists for standard genome sequencing and annotation.</title>
        <authorList>
            <consortium name="The Broad Institute Genomics Platform"/>
            <consortium name="The Broad Institute Genome Sequencing Center for Infectious Disease"/>
            <person name="Wu L."/>
            <person name="Ma J."/>
        </authorList>
    </citation>
    <scope>NUCLEOTIDE SEQUENCE [LARGE SCALE GENOMIC DNA]</scope>
    <source>
        <strain evidence="1 2">JCM 6833</strain>
    </source>
</reference>
<dbReference type="Proteomes" id="UP001501509">
    <property type="component" value="Unassembled WGS sequence"/>
</dbReference>
<comment type="caution">
    <text evidence="1">The sequence shown here is derived from an EMBL/GenBank/DDBJ whole genome shotgun (WGS) entry which is preliminary data.</text>
</comment>
<organism evidence="1 2">
    <name type="scientific">Actinomadura fulvescens</name>
    <dbReference type="NCBI Taxonomy" id="46160"/>
    <lineage>
        <taxon>Bacteria</taxon>
        <taxon>Bacillati</taxon>
        <taxon>Actinomycetota</taxon>
        <taxon>Actinomycetes</taxon>
        <taxon>Streptosporangiales</taxon>
        <taxon>Thermomonosporaceae</taxon>
        <taxon>Actinomadura</taxon>
    </lineage>
</organism>
<accession>A0ABN3PBK3</accession>
<evidence type="ECO:0000313" key="2">
    <source>
        <dbReference type="Proteomes" id="UP001501509"/>
    </source>
</evidence>
<protein>
    <submittedName>
        <fullName evidence="1">Uncharacterized protein</fullName>
    </submittedName>
</protein>
<gene>
    <name evidence="1" type="ORF">GCM10010411_03010</name>
</gene>
<name>A0ABN3PBK3_9ACTN</name>
<evidence type="ECO:0000313" key="1">
    <source>
        <dbReference type="EMBL" id="GAA2574486.1"/>
    </source>
</evidence>
<dbReference type="EMBL" id="BAAATD010000001">
    <property type="protein sequence ID" value="GAA2574486.1"/>
    <property type="molecule type" value="Genomic_DNA"/>
</dbReference>